<evidence type="ECO:0000259" key="2">
    <source>
        <dbReference type="PROSITE" id="PS51845"/>
    </source>
</evidence>
<accession>A0A564YTW0</accession>
<dbReference type="AlphaFoldDB" id="A0A564YTW0"/>
<proteinExistence type="predicted"/>
<dbReference type="SUPFAM" id="SSF109604">
    <property type="entry name" value="HD-domain/PDEase-like"/>
    <property type="match status" value="1"/>
</dbReference>
<reference evidence="3 4" key="1">
    <citation type="submission" date="2019-07" db="EMBL/GenBank/DDBJ databases">
        <authorList>
            <person name="Jastrzebski P J."/>
            <person name="Paukszto L."/>
            <person name="Jastrzebski P J."/>
        </authorList>
    </citation>
    <scope>NUCLEOTIDE SEQUENCE [LARGE SCALE GENOMIC DNA]</scope>
    <source>
        <strain evidence="3 4">WMS-il1</strain>
    </source>
</reference>
<organism evidence="3 4">
    <name type="scientific">Hymenolepis diminuta</name>
    <name type="common">Rat tapeworm</name>
    <dbReference type="NCBI Taxonomy" id="6216"/>
    <lineage>
        <taxon>Eukaryota</taxon>
        <taxon>Metazoa</taxon>
        <taxon>Spiralia</taxon>
        <taxon>Lophotrochozoa</taxon>
        <taxon>Platyhelminthes</taxon>
        <taxon>Cestoda</taxon>
        <taxon>Eucestoda</taxon>
        <taxon>Cyclophyllidea</taxon>
        <taxon>Hymenolepididae</taxon>
        <taxon>Hymenolepis</taxon>
    </lineage>
</organism>
<keyword evidence="1" id="KW-1133">Transmembrane helix</keyword>
<feature type="domain" description="PDEase" evidence="2">
    <location>
        <begin position="1"/>
        <end position="70"/>
    </location>
</feature>
<feature type="transmembrane region" description="Helical" evidence="1">
    <location>
        <begin position="6"/>
        <end position="26"/>
    </location>
</feature>
<name>A0A564YTW0_HYMDI</name>
<gene>
    <name evidence="3" type="ORF">WMSIL1_LOCUS9555</name>
</gene>
<dbReference type="Proteomes" id="UP000321570">
    <property type="component" value="Unassembled WGS sequence"/>
</dbReference>
<dbReference type="InterPro" id="IPR002073">
    <property type="entry name" value="PDEase_catalytic_dom"/>
</dbReference>
<dbReference type="InterPro" id="IPR036971">
    <property type="entry name" value="PDEase_catalytic_dom_sf"/>
</dbReference>
<dbReference type="GO" id="GO:0004114">
    <property type="term" value="F:3',5'-cyclic-nucleotide phosphodiesterase activity"/>
    <property type="evidence" value="ECO:0007669"/>
    <property type="project" value="InterPro"/>
</dbReference>
<keyword evidence="1" id="KW-0472">Membrane</keyword>
<evidence type="ECO:0000256" key="1">
    <source>
        <dbReference type="SAM" id="Phobius"/>
    </source>
</evidence>
<evidence type="ECO:0000313" key="3">
    <source>
        <dbReference type="EMBL" id="VUZ50717.1"/>
    </source>
</evidence>
<dbReference type="EMBL" id="CABIJS010000388">
    <property type="protein sequence ID" value="VUZ50717.1"/>
    <property type="molecule type" value="Genomic_DNA"/>
</dbReference>
<dbReference type="GO" id="GO:0007165">
    <property type="term" value="P:signal transduction"/>
    <property type="evidence" value="ECO:0007669"/>
    <property type="project" value="InterPro"/>
</dbReference>
<dbReference type="PROSITE" id="PS51845">
    <property type="entry name" value="PDEASE_I_2"/>
    <property type="match status" value="1"/>
</dbReference>
<keyword evidence="1" id="KW-0812">Transmembrane</keyword>
<keyword evidence="4" id="KW-1185">Reference proteome</keyword>
<protein>
    <recommendedName>
        <fullName evidence="2">PDEase domain-containing protein</fullName>
    </recommendedName>
</protein>
<evidence type="ECO:0000313" key="4">
    <source>
        <dbReference type="Proteomes" id="UP000321570"/>
    </source>
</evidence>
<sequence>MVPQSQVGFINFIVMPTFQLLYELLIKMHKDVKESKDEADSKNIQFPGRFQWMEQLQQNKSTWEDKAIQEAEIKDNSQNE</sequence>
<dbReference type="Gene3D" id="1.10.1300.10">
    <property type="entry name" value="3'5'-cyclic nucleotide phosphodiesterase, catalytic domain"/>
    <property type="match status" value="1"/>
</dbReference>